<organism evidence="1">
    <name type="scientific">viral metagenome</name>
    <dbReference type="NCBI Taxonomy" id="1070528"/>
    <lineage>
        <taxon>unclassified sequences</taxon>
        <taxon>metagenomes</taxon>
        <taxon>organismal metagenomes</taxon>
    </lineage>
</organism>
<proteinExistence type="predicted"/>
<dbReference type="AlphaFoldDB" id="A0A6C0ADV3"/>
<dbReference type="EMBL" id="MN740593">
    <property type="protein sequence ID" value="QHS77575.1"/>
    <property type="molecule type" value="Genomic_DNA"/>
</dbReference>
<reference evidence="1" key="1">
    <citation type="journal article" date="2020" name="Nature">
        <title>Giant virus diversity and host interactions through global metagenomics.</title>
        <authorList>
            <person name="Schulz F."/>
            <person name="Roux S."/>
            <person name="Paez-Espino D."/>
            <person name="Jungbluth S."/>
            <person name="Walsh D.A."/>
            <person name="Denef V.J."/>
            <person name="McMahon K.D."/>
            <person name="Konstantinidis K.T."/>
            <person name="Eloe-Fadrosh E.A."/>
            <person name="Kyrpides N.C."/>
            <person name="Woyke T."/>
        </authorList>
    </citation>
    <scope>NUCLEOTIDE SEQUENCE</scope>
    <source>
        <strain evidence="1">GVMAG-S-1021933-23</strain>
    </source>
</reference>
<sequence length="48" mass="5691">MDCEIISREAVTIAMNFDLENNLQYFPMSCKNGINLKQFKEFLEKIME</sequence>
<protein>
    <submittedName>
        <fullName evidence="1">Uncharacterized protein</fullName>
    </submittedName>
</protein>
<name>A0A6C0ADV3_9ZZZZ</name>
<accession>A0A6C0ADV3</accession>
<evidence type="ECO:0000313" key="1">
    <source>
        <dbReference type="EMBL" id="QHS77575.1"/>
    </source>
</evidence>